<dbReference type="GeneID" id="69581822"/>
<name>A0A365PGV8_ACIJU</name>
<sequence>MNDLVLSETKFISTQQQHNSQLWYACLELGFAYQVQSNRTVLQHRKHHGPVRVQKMLWPEKTGICHAIIVHPPAGIAGGDHLTFDMKVEANAHALVTTPGAGKWYKTNGKQAYQHIHIHVAAQATFEWLPQETMLFDGANADSETHIHLDEMASFIGWDMLVIGRQARGEIFQQGQYQSKFRLYRADKLLVADSLNFKGQDRWLTSCLGMNGHAVMGSFWAVAPSRLRQTTLLAEHIELIRELIMRMNLAVTLTLLDDVICARYLGDDVRECHDAFAAVRARLRRYWYDLAEEFPRIWRT</sequence>
<protein>
    <recommendedName>
        <fullName evidence="4">Urease accessory protein UreD</fullName>
    </recommendedName>
</protein>
<comment type="function">
    <text evidence="4">Required for maturation of urease via the functional incorporation of the urease nickel metallocenter.</text>
</comment>
<evidence type="ECO:0000313" key="6">
    <source>
        <dbReference type="Proteomes" id="UP000253688"/>
    </source>
</evidence>
<dbReference type="Pfam" id="PF01774">
    <property type="entry name" value="UreD"/>
    <property type="match status" value="1"/>
</dbReference>
<dbReference type="AlphaFoldDB" id="A0A365PGV8"/>
<dbReference type="RefSeq" id="WP_004778080.1">
    <property type="nucleotide sequence ID" value="NZ_CABKOY010000040.1"/>
</dbReference>
<comment type="subcellular location">
    <subcellularLocation>
        <location evidence="4">Cytoplasm</location>
    </subcellularLocation>
</comment>
<dbReference type="PANTHER" id="PTHR33643:SF1">
    <property type="entry name" value="UREASE ACCESSORY PROTEIN D"/>
    <property type="match status" value="1"/>
</dbReference>
<dbReference type="HAMAP" id="MF_01384">
    <property type="entry name" value="UreD"/>
    <property type="match status" value="1"/>
</dbReference>
<evidence type="ECO:0000256" key="2">
    <source>
        <dbReference type="ARBA" id="ARBA00022988"/>
    </source>
</evidence>
<evidence type="ECO:0000313" key="5">
    <source>
        <dbReference type="EMBL" id="RBA44392.1"/>
    </source>
</evidence>
<proteinExistence type="inferred from homology"/>
<organism evidence="5 6">
    <name type="scientific">Acinetobacter junii</name>
    <dbReference type="NCBI Taxonomy" id="40215"/>
    <lineage>
        <taxon>Bacteria</taxon>
        <taxon>Pseudomonadati</taxon>
        <taxon>Pseudomonadota</taxon>
        <taxon>Gammaproteobacteria</taxon>
        <taxon>Moraxellales</taxon>
        <taxon>Moraxellaceae</taxon>
        <taxon>Acinetobacter</taxon>
    </lineage>
</organism>
<keyword evidence="3 4" id="KW-0143">Chaperone</keyword>
<keyword evidence="4" id="KW-0963">Cytoplasm</keyword>
<accession>A0A365PGV8</accession>
<reference evidence="5 6" key="1">
    <citation type="submission" date="2018-04" db="EMBL/GenBank/DDBJ databases">
        <title>Acinetobacter junii Genome sequencing and assembly.</title>
        <authorList>
            <person name="Su J."/>
            <person name="Rensing C."/>
            <person name="Mazhar H.S."/>
        </authorList>
    </citation>
    <scope>NUCLEOTIDE SEQUENCE [LARGE SCALE GENOMIC DNA]</scope>
    <source>
        <strain evidence="5 6">SC22</strain>
    </source>
</reference>
<dbReference type="Proteomes" id="UP000253688">
    <property type="component" value="Unassembled WGS sequence"/>
</dbReference>
<evidence type="ECO:0000256" key="1">
    <source>
        <dbReference type="ARBA" id="ARBA00007177"/>
    </source>
</evidence>
<dbReference type="InterPro" id="IPR002669">
    <property type="entry name" value="UreD"/>
</dbReference>
<dbReference type="GO" id="GO:0016151">
    <property type="term" value="F:nickel cation binding"/>
    <property type="evidence" value="ECO:0007669"/>
    <property type="project" value="UniProtKB-UniRule"/>
</dbReference>
<dbReference type="EMBL" id="QEWH01000084">
    <property type="protein sequence ID" value="RBA44392.1"/>
    <property type="molecule type" value="Genomic_DNA"/>
</dbReference>
<comment type="caution">
    <text evidence="5">The sequence shown here is derived from an EMBL/GenBank/DDBJ whole genome shotgun (WGS) entry which is preliminary data.</text>
</comment>
<keyword evidence="2 4" id="KW-0996">Nickel insertion</keyword>
<evidence type="ECO:0000256" key="4">
    <source>
        <dbReference type="HAMAP-Rule" id="MF_01384"/>
    </source>
</evidence>
<comment type="similarity">
    <text evidence="1 4">Belongs to the UreD family.</text>
</comment>
<dbReference type="GO" id="GO:0005737">
    <property type="term" value="C:cytoplasm"/>
    <property type="evidence" value="ECO:0007669"/>
    <property type="project" value="UniProtKB-SubCell"/>
</dbReference>
<gene>
    <name evidence="4" type="primary">ureD</name>
    <name evidence="5" type="ORF">DC346_13665</name>
</gene>
<evidence type="ECO:0000256" key="3">
    <source>
        <dbReference type="ARBA" id="ARBA00023186"/>
    </source>
</evidence>
<comment type="subunit">
    <text evidence="4">UreD, UreF and UreG form a complex that acts as a GTP-hydrolysis-dependent molecular chaperone, activating the urease apoprotein by helping to assemble the nickel containing metallocenter of UreC. The UreE protein probably delivers the nickel.</text>
</comment>
<dbReference type="PANTHER" id="PTHR33643">
    <property type="entry name" value="UREASE ACCESSORY PROTEIN D"/>
    <property type="match status" value="1"/>
</dbReference>